<feature type="domain" description="SpaA-like prealbumin fold" evidence="11">
    <location>
        <begin position="744"/>
        <end position="793"/>
    </location>
</feature>
<dbReference type="EMBL" id="LCMC01000027">
    <property type="protein sequence ID" value="KKU28771.1"/>
    <property type="molecule type" value="Genomic_DNA"/>
</dbReference>
<evidence type="ECO:0000256" key="8">
    <source>
        <dbReference type="SAM" id="SignalP"/>
    </source>
</evidence>
<keyword evidence="7" id="KW-0472">Membrane</keyword>
<evidence type="ECO:0000256" key="1">
    <source>
        <dbReference type="ARBA" id="ARBA00004613"/>
    </source>
</evidence>
<feature type="compositionally biased region" description="Low complexity" evidence="6">
    <location>
        <begin position="54"/>
        <end position="115"/>
    </location>
</feature>
<feature type="domain" description="SD-repeat containing protein B" evidence="9">
    <location>
        <begin position="802"/>
        <end position="888"/>
    </location>
</feature>
<evidence type="ECO:0000313" key="12">
    <source>
        <dbReference type="EMBL" id="KKU28771.1"/>
    </source>
</evidence>
<feature type="domain" description="SpaA-like prealbumin fold" evidence="11">
    <location>
        <begin position="595"/>
        <end position="675"/>
    </location>
</feature>
<keyword evidence="7" id="KW-1133">Transmembrane helix</keyword>
<dbReference type="GO" id="GO:0007166">
    <property type="term" value="P:cell surface receptor signaling pathway"/>
    <property type="evidence" value="ECO:0007669"/>
    <property type="project" value="TreeGrafter"/>
</dbReference>
<proteinExistence type="predicted"/>
<evidence type="ECO:0000256" key="4">
    <source>
        <dbReference type="ARBA" id="ARBA00022737"/>
    </source>
</evidence>
<comment type="caution">
    <text evidence="12">The sequence shown here is derived from an EMBL/GenBank/DDBJ whole genome shotgun (WGS) entry which is preliminary data.</text>
</comment>
<dbReference type="InterPro" id="IPR011936">
    <property type="entry name" value="Myxo_disulph_rpt"/>
</dbReference>
<dbReference type="Pfam" id="PF19403">
    <property type="entry name" value="SpaA_2"/>
    <property type="match status" value="1"/>
</dbReference>
<dbReference type="InterPro" id="IPR013783">
    <property type="entry name" value="Ig-like_fold"/>
</dbReference>
<evidence type="ECO:0000256" key="2">
    <source>
        <dbReference type="ARBA" id="ARBA00022525"/>
    </source>
</evidence>
<evidence type="ECO:0000259" key="11">
    <source>
        <dbReference type="Pfam" id="PF20674"/>
    </source>
</evidence>
<sequence>MKSRNVRKIISFISSINLVFQTFLPLTFALPVYAEDATPAAVVDVSPTPDPTPTEESTAEPTATPTLEPTATPTLEPTPDIEPAVTATPTAEPTIEPDAQPTTDPTTEPVVTPDPAEIQNNSPPAEETPNQPTVTTDKADYAPTDTVQIAGMFFLANTPYTSTVTSETDNYSNIYNLTTDGVGSFMYFLPLLNEYRPNYEIAVTDSSQEVIASTTFTDSPPPVCNGSTFDSFSLGSVNGQGGWKVTGSYDQEIVNNTYGLSEFGCKTFRLSNAVATGSFGDQTFSYSLGNEAGETSAQNNGLSGGTRQNHFEAQFDIASAISNQQTGLSISISPDRGDGARMSYLRFADQSDKIHVYFDDYVSGFVETEIDTLNRNKSYTIKFVMDFVDGPANDIVKIYIDGSLKHTGTSWEDYYRDFEHNPTRTVDSLLLRAGGTGGVPGNNGKGFIFDNFSLSSSTVVVPVCGNGAIESDEQCDDGNLTDGDGCNSSCQTENKWTCLGQPSVCTEGKIDWCHCEPNGNCQTLNLPSSALQNAGHMSADGNPLHAGDNLGVCSETKGTIEIKKIISPSDTTNWNFGIDAGYTFMVTGKTDGYSSGQVEVTPGNHNVFEQVGYNGEPNSGFTDGSKYSSSVVCKDGESVVSTGGPISVPYGVNLVSTGFNVSAGQHIICTFTNTKKGTIEIKKVISPSDSTNWNFGIDAGYTFWDTQKTDGYTSGQIGVIPGRHNVFEQVGYNGEPINGFTDGSKYSSSVVCKDGETIVTTSGPASLPYGNNLVTPEFNVASDQHIVCTFTNSKFASISGKKFNDLNGNGQKDLNELGIQGWVINLDKGADGSVDSSATTDVNGNYSFTNLLAGSYRVRETSKTGWVQKTIEPTDINLQNGSNVTGIDFGNQLQWVTIQSQKVICDAEQYLPNGTQGAINASTAQNWVTNSNGHCRLADNWNFQWALSGGSFGAFQTNTSALGTPWTTFTGTTNIASENLGSKIEIREVFPNNTYVPFSNSASNVSAEIYCTGDGANYDNWEWINNPQYGTTYNCVAFNAPKTGKITVIKQVDTNNDDEIENTNATNWTWDIRNGEQNIATGQTRTLSVGSYTISEDQKSDYQLKDWSCSNNTRGTTNSIPVTLNSNDDITCTITNTRKTGSIRVCKVILDAEGNMVDGSVLPNTIFSLSGLDISTSQGVAAGVLGTTTFSTPLTFNTKLFGAGSNNAICATYSNLIPGNYYYGQESSLSSVWSTPKYNDGASVPSKIDGNFFEYSGQLFDDIFNNDGSRNTISDGHIVLNPGQQNRTLIVLNQYKFGSISGYKWNDVNGDRELTCTYQNDEQGVCEEKLSKWTIFIDKDGDKVFDDGEVSTQTLGSDGYHFSNLTPGTYSICEVQKDGWTNSYPVESTCQLVTVTAGNDSNDVNFGNHQVDAELFISRSNNASSALTPGSSVEHTITIKVEGNDITNLQLTDLLPKGFSFSGSYSVSSTLRGPITLTSAPEYHSPGIWDLGDYEKGDTITIKYLADISGDTEPGIYPDLASATANDAYEQGLTFLALGENSEYVETNFVGTDVEIVKNQTQGGNYDVEKKVEGTVLGATTSLPATGASPFWLMLAFVCLVYGIRFIKSGNKK</sequence>
<dbReference type="PANTHER" id="PTHR46130:SF3">
    <property type="entry name" value="CHROMOSOME UNDETERMINED SCAFFOLD_33, WHOLE GENOME SHOTGUN SEQUENCE"/>
    <property type="match status" value="1"/>
</dbReference>
<dbReference type="InterPro" id="IPR043543">
    <property type="entry name" value="PAPPA/PAPPA2"/>
</dbReference>
<dbReference type="Proteomes" id="UP000034510">
    <property type="component" value="Unassembled WGS sequence"/>
</dbReference>
<reference evidence="12 13" key="1">
    <citation type="journal article" date="2015" name="Nature">
        <title>rRNA introns, odd ribosomes, and small enigmatic genomes across a large radiation of phyla.</title>
        <authorList>
            <person name="Brown C.T."/>
            <person name="Hug L.A."/>
            <person name="Thomas B.C."/>
            <person name="Sharon I."/>
            <person name="Castelle C.J."/>
            <person name="Singh A."/>
            <person name="Wilkins M.J."/>
            <person name="Williams K.H."/>
            <person name="Banfield J.F."/>
        </authorList>
    </citation>
    <scope>NUCLEOTIDE SEQUENCE [LARGE SCALE GENOMIC DNA]</scope>
</reference>
<dbReference type="GO" id="GO:0004222">
    <property type="term" value="F:metalloendopeptidase activity"/>
    <property type="evidence" value="ECO:0007669"/>
    <property type="project" value="TreeGrafter"/>
</dbReference>
<keyword evidence="2" id="KW-0964">Secreted</keyword>
<feature type="chain" id="PRO_5002538905" evidence="8">
    <location>
        <begin position="35"/>
        <end position="1613"/>
    </location>
</feature>
<keyword evidence="7" id="KW-0812">Transmembrane</keyword>
<dbReference type="GO" id="GO:0005615">
    <property type="term" value="C:extracellular space"/>
    <property type="evidence" value="ECO:0007669"/>
    <property type="project" value="TreeGrafter"/>
</dbReference>
<accession>A0A0G1P7P2</accession>
<feature type="compositionally biased region" description="Polar residues" evidence="6">
    <location>
        <begin position="118"/>
        <end position="136"/>
    </location>
</feature>
<dbReference type="Pfam" id="PF17210">
    <property type="entry name" value="SdrD_B"/>
    <property type="match status" value="1"/>
</dbReference>
<keyword evidence="3 8" id="KW-0732">Signal</keyword>
<organism evidence="12 13">
    <name type="scientific">Candidatus Collierbacteria bacterium GW2011_GWE1_46_18</name>
    <dbReference type="NCBI Taxonomy" id="1618399"/>
    <lineage>
        <taxon>Bacteria</taxon>
        <taxon>Candidatus Collieribacteriota</taxon>
    </lineage>
</organism>
<dbReference type="Gene3D" id="2.60.40.10">
    <property type="entry name" value="Immunoglobulins"/>
    <property type="match status" value="2"/>
</dbReference>
<evidence type="ECO:0000256" key="7">
    <source>
        <dbReference type="SAM" id="Phobius"/>
    </source>
</evidence>
<dbReference type="Pfam" id="PF20674">
    <property type="entry name" value="SpaA_3"/>
    <property type="match status" value="2"/>
</dbReference>
<evidence type="ECO:0000259" key="9">
    <source>
        <dbReference type="Pfam" id="PF17210"/>
    </source>
</evidence>
<dbReference type="NCBIfam" id="TIGR02232">
    <property type="entry name" value="myxo_disulf_rpt"/>
    <property type="match status" value="1"/>
</dbReference>
<keyword evidence="5" id="KW-1015">Disulfide bond</keyword>
<feature type="transmembrane region" description="Helical" evidence="7">
    <location>
        <begin position="1590"/>
        <end position="1607"/>
    </location>
</feature>
<dbReference type="SUPFAM" id="SSF117074">
    <property type="entry name" value="Hypothetical protein PA1324"/>
    <property type="match status" value="1"/>
</dbReference>
<keyword evidence="4" id="KW-0677">Repeat</keyword>
<dbReference type="InterPro" id="IPR048834">
    <property type="entry name" value="SpaA_pre-album"/>
</dbReference>
<evidence type="ECO:0000313" key="13">
    <source>
        <dbReference type="Proteomes" id="UP000034510"/>
    </source>
</evidence>
<dbReference type="PANTHER" id="PTHR46130">
    <property type="entry name" value="LAMGL DOMAIN-CONTAINING PROTEIN"/>
    <property type="match status" value="1"/>
</dbReference>
<protein>
    <submittedName>
        <fullName evidence="12">Cna B domain protein</fullName>
    </submittedName>
</protein>
<feature type="domain" description="SpaA-like prealbumin fold" evidence="10">
    <location>
        <begin position="1044"/>
        <end position="1134"/>
    </location>
</feature>
<dbReference type="PATRIC" id="fig|1618399.3.peg.471"/>
<dbReference type="Pfam" id="PF13948">
    <property type="entry name" value="DUF4215"/>
    <property type="match status" value="1"/>
</dbReference>
<evidence type="ECO:0000256" key="6">
    <source>
        <dbReference type="SAM" id="MobiDB-lite"/>
    </source>
</evidence>
<dbReference type="InterPro" id="IPR045826">
    <property type="entry name" value="SpaA_PFL_dom_2"/>
</dbReference>
<evidence type="ECO:0000256" key="3">
    <source>
        <dbReference type="ARBA" id="ARBA00022729"/>
    </source>
</evidence>
<name>A0A0G1P7P2_9BACT</name>
<gene>
    <name evidence="12" type="ORF">UX41_C0027G0002</name>
</gene>
<evidence type="ECO:0000256" key="5">
    <source>
        <dbReference type="ARBA" id="ARBA00023157"/>
    </source>
</evidence>
<evidence type="ECO:0000259" key="10">
    <source>
        <dbReference type="Pfam" id="PF19403"/>
    </source>
</evidence>
<feature type="region of interest" description="Disordered" evidence="6">
    <location>
        <begin position="43"/>
        <end position="138"/>
    </location>
</feature>
<dbReference type="GO" id="GO:0006508">
    <property type="term" value="P:proteolysis"/>
    <property type="evidence" value="ECO:0007669"/>
    <property type="project" value="TreeGrafter"/>
</dbReference>
<comment type="subcellular location">
    <subcellularLocation>
        <location evidence="1">Secreted</location>
    </subcellularLocation>
</comment>
<dbReference type="InterPro" id="IPR033764">
    <property type="entry name" value="Sdr_B"/>
</dbReference>
<feature type="signal peptide" evidence="8">
    <location>
        <begin position="1"/>
        <end position="34"/>
    </location>
</feature>